<name>A0A9X3W927_LACAM</name>
<dbReference type="CDD" id="cd24023">
    <property type="entry name" value="ASKHA_NBD_ParM_Alp7A-like"/>
    <property type="match status" value="1"/>
</dbReference>
<evidence type="ECO:0000313" key="2">
    <source>
        <dbReference type="Proteomes" id="UP001143700"/>
    </source>
</evidence>
<dbReference type="SUPFAM" id="SSF53067">
    <property type="entry name" value="Actin-like ATPase domain"/>
    <property type="match status" value="2"/>
</dbReference>
<sequence>MVNKKKNMMYVSNDLGYGAIKGDFDGAFIKQPSVYTKIFSKPSWENIDLTDNSAVENAVKDILENLDVSINDERFLIGNAAIASLKGTVDLQTDSPAGKANGKAAMILPQAYIAGRAIQEAYESEGSDFVVGNPLQVNVTLVTALPISESVGENGEDVRPKYVERFTKKTHNVIVHSLGEDIVVGIKFQNVIVLKEGQIAVNSVIKHGDAALAKKLIEEVKKNYPDKAEIADSLILNSKNYVSVDIGQGTTDMALVSDSAVNDASYSINQGFGDILEDTFNQFHHPMITKMESFIKVWNGDTDLGDVAEKIDLQIQKNSEALQTEIISGLTFLFRKTPTVQVIFVFGGGSVPMVERYHLLERIKDRVNSLQSSAVVVWVGKEKSQTMNEEALKKISDYLKSQEK</sequence>
<comment type="caution">
    <text evidence="1">The sequence shown here is derived from an EMBL/GenBank/DDBJ whole genome shotgun (WGS) entry which is preliminary data.</text>
</comment>
<protein>
    <recommendedName>
        <fullName evidence="3">Actin-like protein N-terminal domain-containing protein</fullName>
    </recommendedName>
</protein>
<organism evidence="1 2">
    <name type="scientific">Lactobacillus amylovorus</name>
    <dbReference type="NCBI Taxonomy" id="1604"/>
    <lineage>
        <taxon>Bacteria</taxon>
        <taxon>Bacillati</taxon>
        <taxon>Bacillota</taxon>
        <taxon>Bacilli</taxon>
        <taxon>Lactobacillales</taxon>
        <taxon>Lactobacillaceae</taxon>
        <taxon>Lactobacillus</taxon>
    </lineage>
</organism>
<proteinExistence type="predicted"/>
<evidence type="ECO:0000313" key="1">
    <source>
        <dbReference type="EMBL" id="MDB6262420.1"/>
    </source>
</evidence>
<reference evidence="1" key="1">
    <citation type="journal article" date="2022" name="Microorganisms">
        <title>Antibiotic Susceptibility, Resistance Gene Determinants and Corresponding Genomic Regions in Lactobacillus amylovorus Isolates Derived from Wild Boars and Domestic Pigs.</title>
        <authorList>
            <person name="Moravkova M."/>
            <person name="Kostovova I."/>
            <person name="Kavanova K."/>
            <person name="Pechar R."/>
            <person name="Stanek S."/>
            <person name="Brychta A."/>
            <person name="Zeman M."/>
            <person name="Kubasova T."/>
        </authorList>
    </citation>
    <scope>NUCLEOTIDE SEQUENCE</scope>
    <source>
        <strain evidence="1">M356A</strain>
    </source>
</reference>
<dbReference type="InterPro" id="IPR043129">
    <property type="entry name" value="ATPase_NBD"/>
</dbReference>
<dbReference type="Proteomes" id="UP001143700">
    <property type="component" value="Unassembled WGS sequence"/>
</dbReference>
<evidence type="ECO:0008006" key="3">
    <source>
        <dbReference type="Google" id="ProtNLM"/>
    </source>
</evidence>
<dbReference type="AlphaFoldDB" id="A0A9X3W927"/>
<accession>A0A9X3W927</accession>
<gene>
    <name evidence="1" type="ORF">ODV15_07645</name>
</gene>
<dbReference type="EMBL" id="JAOTGU010000010">
    <property type="protein sequence ID" value="MDB6262420.1"/>
    <property type="molecule type" value="Genomic_DNA"/>
</dbReference>
<dbReference type="RefSeq" id="WP_271870342.1">
    <property type="nucleotide sequence ID" value="NZ_JAOTGU010000010.1"/>
</dbReference>
<reference evidence="1" key="2">
    <citation type="submission" date="2022-10" db="EMBL/GenBank/DDBJ databases">
        <authorList>
            <person name="Kostovova I."/>
            <person name="Moravkova M."/>
            <person name="Pechar R."/>
        </authorList>
    </citation>
    <scope>NUCLEOTIDE SEQUENCE</scope>
    <source>
        <strain evidence="1">M356A</strain>
    </source>
</reference>
<dbReference type="Gene3D" id="3.30.420.40">
    <property type="match status" value="2"/>
</dbReference>